<dbReference type="EMBL" id="JANAWD010000375">
    <property type="protein sequence ID" value="KAJ3480435.1"/>
    <property type="molecule type" value="Genomic_DNA"/>
</dbReference>
<evidence type="ECO:0000313" key="2">
    <source>
        <dbReference type="Proteomes" id="UP001212997"/>
    </source>
</evidence>
<gene>
    <name evidence="1" type="ORF">NLI96_g8348</name>
</gene>
<protein>
    <submittedName>
        <fullName evidence="1">Uncharacterized protein</fullName>
    </submittedName>
</protein>
<name>A0AAD5UXF0_9APHY</name>
<accession>A0AAD5UXF0</accession>
<proteinExistence type="predicted"/>
<sequence>MTPEQYASVFANHPQTAPAHIRRAVADHSPNLPNILDGLYMLMQGDPPDKLNIYRHRISDAAMKLAYDEALYQSRELRTDLGFRSFQHTMLLLKFITQTFELLPGRNKVPPR</sequence>
<comment type="caution">
    <text evidence="1">The sequence shown here is derived from an EMBL/GenBank/DDBJ whole genome shotgun (WGS) entry which is preliminary data.</text>
</comment>
<organism evidence="1 2">
    <name type="scientific">Meripilus lineatus</name>
    <dbReference type="NCBI Taxonomy" id="2056292"/>
    <lineage>
        <taxon>Eukaryota</taxon>
        <taxon>Fungi</taxon>
        <taxon>Dikarya</taxon>
        <taxon>Basidiomycota</taxon>
        <taxon>Agaricomycotina</taxon>
        <taxon>Agaricomycetes</taxon>
        <taxon>Polyporales</taxon>
        <taxon>Meripilaceae</taxon>
        <taxon>Meripilus</taxon>
    </lineage>
</organism>
<evidence type="ECO:0000313" key="1">
    <source>
        <dbReference type="EMBL" id="KAJ3480435.1"/>
    </source>
</evidence>
<dbReference type="AlphaFoldDB" id="A0AAD5UXF0"/>
<keyword evidence="2" id="KW-1185">Reference proteome</keyword>
<dbReference type="Proteomes" id="UP001212997">
    <property type="component" value="Unassembled WGS sequence"/>
</dbReference>
<reference evidence="1" key="1">
    <citation type="submission" date="2022-07" db="EMBL/GenBank/DDBJ databases">
        <title>Genome Sequence of Physisporinus lineatus.</title>
        <authorList>
            <person name="Buettner E."/>
        </authorList>
    </citation>
    <scope>NUCLEOTIDE SEQUENCE</scope>
    <source>
        <strain evidence="1">VT162</strain>
    </source>
</reference>